<name>A0A9W9YEP6_9CNID</name>
<proteinExistence type="predicted"/>
<feature type="transmembrane region" description="Helical" evidence="1">
    <location>
        <begin position="142"/>
        <end position="166"/>
    </location>
</feature>
<keyword evidence="1" id="KW-0472">Membrane</keyword>
<feature type="transmembrane region" description="Helical" evidence="1">
    <location>
        <begin position="229"/>
        <end position="253"/>
    </location>
</feature>
<keyword evidence="1" id="KW-0812">Transmembrane</keyword>
<dbReference type="AlphaFoldDB" id="A0A9W9YEP6"/>
<evidence type="ECO:0000256" key="1">
    <source>
        <dbReference type="SAM" id="Phobius"/>
    </source>
</evidence>
<evidence type="ECO:0000313" key="3">
    <source>
        <dbReference type="Proteomes" id="UP001163046"/>
    </source>
</evidence>
<keyword evidence="3" id="KW-1185">Reference proteome</keyword>
<feature type="transmembrane region" description="Helical" evidence="1">
    <location>
        <begin position="37"/>
        <end position="62"/>
    </location>
</feature>
<reference evidence="2" key="1">
    <citation type="submission" date="2023-01" db="EMBL/GenBank/DDBJ databases">
        <title>Genome assembly of the deep-sea coral Lophelia pertusa.</title>
        <authorList>
            <person name="Herrera S."/>
            <person name="Cordes E."/>
        </authorList>
    </citation>
    <scope>NUCLEOTIDE SEQUENCE</scope>
    <source>
        <strain evidence="2">USNM1676648</strain>
        <tissue evidence="2">Polyp</tissue>
    </source>
</reference>
<evidence type="ECO:0000313" key="2">
    <source>
        <dbReference type="EMBL" id="KAJ7337150.1"/>
    </source>
</evidence>
<dbReference type="Proteomes" id="UP001163046">
    <property type="component" value="Unassembled WGS sequence"/>
</dbReference>
<dbReference type="OrthoDB" id="5975170at2759"/>
<comment type="caution">
    <text evidence="2">The sequence shown here is derived from an EMBL/GenBank/DDBJ whole genome shotgun (WGS) entry which is preliminary data.</text>
</comment>
<organism evidence="2 3">
    <name type="scientific">Desmophyllum pertusum</name>
    <dbReference type="NCBI Taxonomy" id="174260"/>
    <lineage>
        <taxon>Eukaryota</taxon>
        <taxon>Metazoa</taxon>
        <taxon>Cnidaria</taxon>
        <taxon>Anthozoa</taxon>
        <taxon>Hexacorallia</taxon>
        <taxon>Scleractinia</taxon>
        <taxon>Caryophylliina</taxon>
        <taxon>Caryophylliidae</taxon>
        <taxon>Desmophyllum</taxon>
    </lineage>
</organism>
<feature type="transmembrane region" description="Helical" evidence="1">
    <location>
        <begin position="186"/>
        <end position="209"/>
    </location>
</feature>
<dbReference type="EMBL" id="MU827781">
    <property type="protein sequence ID" value="KAJ7337150.1"/>
    <property type="molecule type" value="Genomic_DNA"/>
</dbReference>
<gene>
    <name evidence="2" type="ORF">OS493_010004</name>
</gene>
<keyword evidence="1" id="KW-1133">Transmembrane helix</keyword>
<protein>
    <submittedName>
        <fullName evidence="2">Uncharacterized protein</fullName>
    </submittedName>
</protein>
<accession>A0A9W9YEP6</accession>
<sequence length="355" mass="39951">MHSLLSSTWQSLLVEHVSFCNNDLYDGGNKESHGVKIMVCCLGAVGFTCWMIKAAIACYWAATVNDRDDIADSSYIRWDATKFAVRCRYNSISDGLFMKVNARAFPLRNATTKMNHLLVPAVICEIKEQTSLKILFEVGPPMYLGFLIHSCVKVFSSQATFILFLIGTMMVSVNIFTNADNLLVKIYFRLAVGFLVGIAFVLAGAVLFFSTPDESATNPPTLGRQQPSMGLVVGAITIPLIIAEIFLLVAAYASKKEQASHTEAHQRLWTFVLADKATFLVQKIVQAGIYILFLRYKTICPRYTENAQFYLKTLAFYNFIEWVDSQVNEDRDVQLSQPDLVYNAWFDVFVAFTRH</sequence>